<dbReference type="GeneID" id="66892173"/>
<name>A0AAE9XVH3_RHOPA</name>
<dbReference type="AlphaFoldDB" id="A0AAE9XVH3"/>
<feature type="signal peptide" evidence="2">
    <location>
        <begin position="1"/>
        <end position="24"/>
    </location>
</feature>
<dbReference type="Proteomes" id="UP000001426">
    <property type="component" value="Chromosome"/>
</dbReference>
<dbReference type="EMBL" id="CP116810">
    <property type="protein sequence ID" value="WCL91284.1"/>
    <property type="molecule type" value="Genomic_DNA"/>
</dbReference>
<keyword evidence="2" id="KW-0732">Signal</keyword>
<gene>
    <name evidence="3" type="ORF">TX73_005915</name>
</gene>
<evidence type="ECO:0000256" key="2">
    <source>
        <dbReference type="SAM" id="SignalP"/>
    </source>
</evidence>
<feature type="compositionally biased region" description="Low complexity" evidence="1">
    <location>
        <begin position="33"/>
        <end position="64"/>
    </location>
</feature>
<feature type="region of interest" description="Disordered" evidence="1">
    <location>
        <begin position="31"/>
        <end position="64"/>
    </location>
</feature>
<accession>A0AAE9XVH3</accession>
<reference evidence="3 4" key="1">
    <citation type="journal article" date="2004" name="Nat. Biotechnol.">
        <title>Complete genome sequence of the metabolically versatile photosynthetic bacterium Rhodopseudomonas palustris.</title>
        <authorList>
            <person name="Larimer F.W."/>
            <person name="Chain P."/>
            <person name="Hauser L."/>
            <person name="Lamerdin J."/>
            <person name="Malfatti S."/>
            <person name="Do L."/>
            <person name="Land M.L."/>
            <person name="Pelletier D.A."/>
            <person name="Beatty J.T."/>
            <person name="Lang A.S."/>
            <person name="Tabita F.R."/>
            <person name="Gibson J.L."/>
            <person name="Hanson T.E."/>
            <person name="Bobst C."/>
            <person name="Torres J.L."/>
            <person name="Peres C."/>
            <person name="Harrison F.H."/>
            <person name="Gibson J."/>
            <person name="Harwood C.S."/>
        </authorList>
    </citation>
    <scope>NUCLEOTIDE SEQUENCE [LARGE SCALE GENOMIC DNA]</scope>
    <source>
        <strain evidence="4">ATCC BAA-98 / CGA009</strain>
    </source>
</reference>
<evidence type="ECO:0000313" key="3">
    <source>
        <dbReference type="EMBL" id="WCL91284.1"/>
    </source>
</evidence>
<dbReference type="RefSeq" id="WP_012494857.1">
    <property type="nucleotide sequence ID" value="NZ_CP116810.1"/>
</dbReference>
<evidence type="ECO:0000256" key="1">
    <source>
        <dbReference type="SAM" id="MobiDB-lite"/>
    </source>
</evidence>
<protein>
    <submittedName>
        <fullName evidence="3">Uncharacterized protein</fullName>
    </submittedName>
</protein>
<feature type="chain" id="PRO_5042055330" evidence="2">
    <location>
        <begin position="25"/>
        <end position="238"/>
    </location>
</feature>
<organism evidence="3 4">
    <name type="scientific">Rhodopseudomonas palustris (strain ATCC BAA-98 / CGA009)</name>
    <dbReference type="NCBI Taxonomy" id="258594"/>
    <lineage>
        <taxon>Bacteria</taxon>
        <taxon>Pseudomonadati</taxon>
        <taxon>Pseudomonadota</taxon>
        <taxon>Alphaproteobacteria</taxon>
        <taxon>Hyphomicrobiales</taxon>
        <taxon>Nitrobacteraceae</taxon>
        <taxon>Rhodopseudomonas</taxon>
    </lineage>
</organism>
<proteinExistence type="predicted"/>
<keyword evidence="4" id="KW-1185">Reference proteome</keyword>
<sequence length="238" mass="24079">MIIRRLIVPALAAAFAVQAVPALAQGAFPAPLPNQSSSSSAFPAPLPNQSSSSPAASSNSSVFPPVNSSGGSFPAAGAAPIAGGGGAFGPPPGAAPMGQQAGGEACMNDFLKLRKEAEKRGQAIQAAGKRKAPASEACKLIGAFSSSETAMIKYVVSNAKRCGIPDDIAEQLKTGHKRTEQMQKQVCNIAEQQQQRGPAGPSFADVLGSSSATPEVNTSAKKFGGTTFDTLNGNVLAR</sequence>
<dbReference type="KEGG" id="rpa:TX73_005915"/>
<evidence type="ECO:0000313" key="4">
    <source>
        <dbReference type="Proteomes" id="UP000001426"/>
    </source>
</evidence>